<dbReference type="AlphaFoldDB" id="A0A916YKZ1"/>
<evidence type="ECO:0000313" key="2">
    <source>
        <dbReference type="Proteomes" id="UP000598997"/>
    </source>
</evidence>
<name>A0A916YKZ1_9SPHN</name>
<sequence length="147" mass="16238">MQLHACALAANRTRTMSILGKIFTWWNGATFTTMMNTSRHGEHVGTDAQGNKYYRAKKPNAQGNERRWVIYDGANDASRVPAEWHGWLHGAFDSVPESNLPPPRIFEVDYTPNATGTAGAYRPAGALEKGGVRARATGDYEAWSPDQ</sequence>
<proteinExistence type="predicted"/>
<dbReference type="Proteomes" id="UP000598997">
    <property type="component" value="Unassembled WGS sequence"/>
</dbReference>
<dbReference type="GO" id="GO:0006979">
    <property type="term" value="P:response to oxidative stress"/>
    <property type="evidence" value="ECO:0007669"/>
    <property type="project" value="TreeGrafter"/>
</dbReference>
<reference evidence="1 2" key="1">
    <citation type="journal article" date="2014" name="Int. J. Syst. Evol. Microbiol.">
        <title>Complete genome sequence of Corynebacterium casei LMG S-19264T (=DSM 44701T), isolated from a smear-ripened cheese.</title>
        <authorList>
            <consortium name="US DOE Joint Genome Institute (JGI-PGF)"/>
            <person name="Walter F."/>
            <person name="Albersmeier A."/>
            <person name="Kalinowski J."/>
            <person name="Ruckert C."/>
        </authorList>
    </citation>
    <scope>NUCLEOTIDE SEQUENCE [LARGE SCALE GENOMIC DNA]</scope>
    <source>
        <strain evidence="1 2">CGMCC 1.15358</strain>
    </source>
</reference>
<keyword evidence="2" id="KW-1185">Reference proteome</keyword>
<accession>A0A916YKZ1</accession>
<dbReference type="EMBL" id="BMIO01000007">
    <property type="protein sequence ID" value="GGD49625.1"/>
    <property type="molecule type" value="Genomic_DNA"/>
</dbReference>
<gene>
    <name evidence="1" type="ORF">GCM10010989_24900</name>
</gene>
<dbReference type="NCBIfam" id="NF006040">
    <property type="entry name" value="PRK08183.1"/>
    <property type="match status" value="1"/>
</dbReference>
<dbReference type="PANTHER" id="PTHR12910">
    <property type="entry name" value="NADH-UBIQUINONE OXIDOREDUCTASE SUBUNIT B17.2"/>
    <property type="match status" value="1"/>
</dbReference>
<dbReference type="Pfam" id="PF05071">
    <property type="entry name" value="NDUFA12"/>
    <property type="match status" value="1"/>
</dbReference>
<dbReference type="InterPro" id="IPR007763">
    <property type="entry name" value="NDUFA12"/>
</dbReference>
<organism evidence="1 2">
    <name type="scientific">Croceicoccus pelagius</name>
    <dbReference type="NCBI Taxonomy" id="1703341"/>
    <lineage>
        <taxon>Bacteria</taxon>
        <taxon>Pseudomonadati</taxon>
        <taxon>Pseudomonadota</taxon>
        <taxon>Alphaproteobacteria</taxon>
        <taxon>Sphingomonadales</taxon>
        <taxon>Erythrobacteraceae</taxon>
        <taxon>Croceicoccus</taxon>
    </lineage>
</organism>
<evidence type="ECO:0000313" key="1">
    <source>
        <dbReference type="EMBL" id="GGD49625.1"/>
    </source>
</evidence>
<protein>
    <submittedName>
        <fullName evidence="1">NADH dehydrogenase</fullName>
    </submittedName>
</protein>
<dbReference type="PANTHER" id="PTHR12910:SF2">
    <property type="entry name" value="NADH DEHYDROGENASE [UBIQUINONE] 1 ALPHA SUBCOMPLEX SUBUNIT 12"/>
    <property type="match status" value="1"/>
</dbReference>
<comment type="caution">
    <text evidence="1">The sequence shown here is derived from an EMBL/GenBank/DDBJ whole genome shotgun (WGS) entry which is preliminary data.</text>
</comment>
<dbReference type="GO" id="GO:0045271">
    <property type="term" value="C:respiratory chain complex I"/>
    <property type="evidence" value="ECO:0007669"/>
    <property type="project" value="InterPro"/>
</dbReference>